<evidence type="ECO:0000256" key="2">
    <source>
        <dbReference type="ARBA" id="ARBA00022676"/>
    </source>
</evidence>
<keyword evidence="2" id="KW-0328">Glycosyltransferase</keyword>
<dbReference type="InterPro" id="IPR001173">
    <property type="entry name" value="Glyco_trans_2-like"/>
</dbReference>
<organism evidence="5 6">
    <name type="scientific">Pedobacter chinensis</name>
    <dbReference type="NCBI Taxonomy" id="2282421"/>
    <lineage>
        <taxon>Bacteria</taxon>
        <taxon>Pseudomonadati</taxon>
        <taxon>Bacteroidota</taxon>
        <taxon>Sphingobacteriia</taxon>
        <taxon>Sphingobacteriales</taxon>
        <taxon>Sphingobacteriaceae</taxon>
        <taxon>Pedobacter</taxon>
    </lineage>
</organism>
<dbReference type="GO" id="GO:0016757">
    <property type="term" value="F:glycosyltransferase activity"/>
    <property type="evidence" value="ECO:0007669"/>
    <property type="project" value="UniProtKB-KW"/>
</dbReference>
<dbReference type="RefSeq" id="WP_115404957.1">
    <property type="nucleotide sequence ID" value="NZ_QPKV01000015.1"/>
</dbReference>
<evidence type="ECO:0000313" key="5">
    <source>
        <dbReference type="EMBL" id="RDC54298.1"/>
    </source>
</evidence>
<reference evidence="5 6" key="1">
    <citation type="submission" date="2018-07" db="EMBL/GenBank/DDBJ databases">
        <title>Pedobacter sp. nov., isolated from soil.</title>
        <authorList>
            <person name="Zhou L.Y."/>
            <person name="Du Z.J."/>
        </authorList>
    </citation>
    <scope>NUCLEOTIDE SEQUENCE [LARGE SCALE GENOMIC DNA]</scope>
    <source>
        <strain evidence="5 6">JDX94</strain>
    </source>
</reference>
<dbReference type="Proteomes" id="UP000253961">
    <property type="component" value="Unassembled WGS sequence"/>
</dbReference>
<evidence type="ECO:0000313" key="6">
    <source>
        <dbReference type="Proteomes" id="UP000253961"/>
    </source>
</evidence>
<dbReference type="EMBL" id="QPKV01000015">
    <property type="protein sequence ID" value="RDC54298.1"/>
    <property type="molecule type" value="Genomic_DNA"/>
</dbReference>
<protein>
    <submittedName>
        <fullName evidence="5">Glycosyltransferase family 2 protein</fullName>
    </submittedName>
</protein>
<name>A0A369PW06_9SPHI</name>
<dbReference type="PANTHER" id="PTHR43179">
    <property type="entry name" value="RHAMNOSYLTRANSFERASE WBBL"/>
    <property type="match status" value="1"/>
</dbReference>
<accession>A0A369PW06</accession>
<keyword evidence="6" id="KW-1185">Reference proteome</keyword>
<comment type="caution">
    <text evidence="5">The sequence shown here is derived from an EMBL/GenBank/DDBJ whole genome shotgun (WGS) entry which is preliminary data.</text>
</comment>
<feature type="domain" description="Glycosyltransferase 2-like" evidence="4">
    <location>
        <begin position="5"/>
        <end position="114"/>
    </location>
</feature>
<proteinExistence type="inferred from homology"/>
<dbReference type="PANTHER" id="PTHR43179:SF12">
    <property type="entry name" value="GALACTOFURANOSYLTRANSFERASE GLFT2"/>
    <property type="match status" value="1"/>
</dbReference>
<comment type="similarity">
    <text evidence="1">Belongs to the glycosyltransferase 2 family.</text>
</comment>
<dbReference type="InterPro" id="IPR029044">
    <property type="entry name" value="Nucleotide-diphossugar_trans"/>
</dbReference>
<dbReference type="Pfam" id="PF00535">
    <property type="entry name" value="Glycos_transf_2"/>
    <property type="match status" value="1"/>
</dbReference>
<dbReference type="Gene3D" id="3.90.550.10">
    <property type="entry name" value="Spore Coat Polysaccharide Biosynthesis Protein SpsA, Chain A"/>
    <property type="match status" value="1"/>
</dbReference>
<keyword evidence="3 5" id="KW-0808">Transferase</keyword>
<evidence type="ECO:0000256" key="3">
    <source>
        <dbReference type="ARBA" id="ARBA00022679"/>
    </source>
</evidence>
<dbReference type="OrthoDB" id="9771846at2"/>
<evidence type="ECO:0000256" key="1">
    <source>
        <dbReference type="ARBA" id="ARBA00006739"/>
    </source>
</evidence>
<evidence type="ECO:0000259" key="4">
    <source>
        <dbReference type="Pfam" id="PF00535"/>
    </source>
</evidence>
<sequence length="285" mass="32674">MKIAVLLTTFNRRDKTILCLESLKNQILIDESELEIFLTDDGSSDNTVIDALKIFPKANIFKGNGQLFWAGGMRKSWSEAIKHNFDFFFLVNDDTFLFESALSTMINCYHNLKNKLEINSIIVGSTRELNGTQISYGGKRLTSKFSIKYEKVFNETETLECDLGNANIMLVPNEVVMKIGILSKAYTHGIADYDYTLRAKRNKFKVYVAPGVLGSCNDDHGNSWKPQNTTLTERIKFLKSPKGLAYKEYLYFTWTFFPASFPFAFAKLWLKTLFPIVWDKFKSTN</sequence>
<dbReference type="AlphaFoldDB" id="A0A369PW06"/>
<dbReference type="SUPFAM" id="SSF53448">
    <property type="entry name" value="Nucleotide-diphospho-sugar transferases"/>
    <property type="match status" value="1"/>
</dbReference>
<gene>
    <name evidence="5" type="ORF">DU508_22690</name>
</gene>